<dbReference type="InterPro" id="IPR010093">
    <property type="entry name" value="SinI_DNA-bd"/>
</dbReference>
<name>A0A6L9S3R8_9ACTN</name>
<dbReference type="Pfam" id="PF12728">
    <property type="entry name" value="HTH_17"/>
    <property type="match status" value="1"/>
</dbReference>
<proteinExistence type="predicted"/>
<dbReference type="InterPro" id="IPR009061">
    <property type="entry name" value="DNA-bd_dom_put_sf"/>
</dbReference>
<dbReference type="NCBIfam" id="TIGR01764">
    <property type="entry name" value="excise"/>
    <property type="match status" value="1"/>
</dbReference>
<sequence length="90" mass="10290">MVTVAPHNQTLTTQEAADLLGVSRPTVVRLLENGEIPYSQPGRHRRVLLRDLLDFQERRRHERRAALDELTEISEDAGAYEATATPRRTR</sequence>
<protein>
    <submittedName>
        <fullName evidence="2">Helix-turn-helix domain-containing protein</fullName>
    </submittedName>
</protein>
<organism evidence="2 3">
    <name type="scientific">Phytoactinopolyspora halotolerans</name>
    <dbReference type="NCBI Taxonomy" id="1981512"/>
    <lineage>
        <taxon>Bacteria</taxon>
        <taxon>Bacillati</taxon>
        <taxon>Actinomycetota</taxon>
        <taxon>Actinomycetes</taxon>
        <taxon>Jiangellales</taxon>
        <taxon>Jiangellaceae</taxon>
        <taxon>Phytoactinopolyspora</taxon>
    </lineage>
</organism>
<dbReference type="EMBL" id="JAAGOA010000002">
    <property type="protein sequence ID" value="NED99303.1"/>
    <property type="molecule type" value="Genomic_DNA"/>
</dbReference>
<dbReference type="InterPro" id="IPR036388">
    <property type="entry name" value="WH-like_DNA-bd_sf"/>
</dbReference>
<accession>A0A6L9S3R8</accession>
<evidence type="ECO:0000259" key="1">
    <source>
        <dbReference type="Pfam" id="PF12728"/>
    </source>
</evidence>
<dbReference type="Gene3D" id="1.10.10.10">
    <property type="entry name" value="Winged helix-like DNA-binding domain superfamily/Winged helix DNA-binding domain"/>
    <property type="match status" value="1"/>
</dbReference>
<dbReference type="InterPro" id="IPR041657">
    <property type="entry name" value="HTH_17"/>
</dbReference>
<comment type="caution">
    <text evidence="2">The sequence shown here is derived from an EMBL/GenBank/DDBJ whole genome shotgun (WGS) entry which is preliminary data.</text>
</comment>
<keyword evidence="3" id="KW-1185">Reference proteome</keyword>
<evidence type="ECO:0000313" key="3">
    <source>
        <dbReference type="Proteomes" id="UP000475214"/>
    </source>
</evidence>
<dbReference type="SUPFAM" id="SSF46955">
    <property type="entry name" value="Putative DNA-binding domain"/>
    <property type="match status" value="1"/>
</dbReference>
<dbReference type="Proteomes" id="UP000475214">
    <property type="component" value="Unassembled WGS sequence"/>
</dbReference>
<gene>
    <name evidence="2" type="ORF">G1H10_03900</name>
</gene>
<evidence type="ECO:0000313" key="2">
    <source>
        <dbReference type="EMBL" id="NED99303.1"/>
    </source>
</evidence>
<dbReference type="AlphaFoldDB" id="A0A6L9S3R8"/>
<dbReference type="GO" id="GO:0003677">
    <property type="term" value="F:DNA binding"/>
    <property type="evidence" value="ECO:0007669"/>
    <property type="project" value="InterPro"/>
</dbReference>
<reference evidence="2 3" key="1">
    <citation type="submission" date="2020-02" db="EMBL/GenBank/DDBJ databases">
        <authorList>
            <person name="Li X.-J."/>
            <person name="Han X.-M."/>
        </authorList>
    </citation>
    <scope>NUCLEOTIDE SEQUENCE [LARGE SCALE GENOMIC DNA]</scope>
    <source>
        <strain evidence="2 3">CCTCC AB 2017055</strain>
    </source>
</reference>
<feature type="domain" description="Helix-turn-helix" evidence="1">
    <location>
        <begin position="11"/>
        <end position="60"/>
    </location>
</feature>